<sequence length="67" mass="8106">MQAERRQGVQTDLLWIGTMRGRRERREADGRRMRMSKKKVHSPRRRQRLFKCATTRSGAVSKRKRHK</sequence>
<gene>
    <name evidence="2" type="ORF">L3Y34_012840</name>
</gene>
<feature type="region of interest" description="Disordered" evidence="1">
    <location>
        <begin position="24"/>
        <end position="47"/>
    </location>
</feature>
<proteinExistence type="predicted"/>
<protein>
    <submittedName>
        <fullName evidence="2">Uncharacterized protein</fullName>
    </submittedName>
</protein>
<feature type="compositionally biased region" description="Basic residues" evidence="1">
    <location>
        <begin position="33"/>
        <end position="47"/>
    </location>
</feature>
<organism evidence="2 3">
    <name type="scientific">Caenorhabditis briggsae</name>
    <dbReference type="NCBI Taxonomy" id="6238"/>
    <lineage>
        <taxon>Eukaryota</taxon>
        <taxon>Metazoa</taxon>
        <taxon>Ecdysozoa</taxon>
        <taxon>Nematoda</taxon>
        <taxon>Chromadorea</taxon>
        <taxon>Rhabditida</taxon>
        <taxon>Rhabditina</taxon>
        <taxon>Rhabditomorpha</taxon>
        <taxon>Rhabditoidea</taxon>
        <taxon>Rhabditidae</taxon>
        <taxon>Peloderinae</taxon>
        <taxon>Caenorhabditis</taxon>
    </lineage>
</organism>
<evidence type="ECO:0000313" key="3">
    <source>
        <dbReference type="Proteomes" id="UP000827892"/>
    </source>
</evidence>
<dbReference type="EMBL" id="CP090896">
    <property type="protein sequence ID" value="ULT83830.1"/>
    <property type="molecule type" value="Genomic_DNA"/>
</dbReference>
<evidence type="ECO:0000313" key="2">
    <source>
        <dbReference type="EMBL" id="ULT83830.1"/>
    </source>
</evidence>
<dbReference type="AlphaFoldDB" id="A0AAE8ZWV0"/>
<evidence type="ECO:0000256" key="1">
    <source>
        <dbReference type="SAM" id="MobiDB-lite"/>
    </source>
</evidence>
<name>A0AAE8ZWV0_CAEBR</name>
<accession>A0AAE8ZWV0</accession>
<reference evidence="2 3" key="1">
    <citation type="submission" date="2022-05" db="EMBL/GenBank/DDBJ databases">
        <title>Chromosome-level reference genomes for two strains of Caenorhabditis briggsae: an improved platform for comparative genomics.</title>
        <authorList>
            <person name="Stevens L."/>
            <person name="Andersen E.C."/>
        </authorList>
    </citation>
    <scope>NUCLEOTIDE SEQUENCE [LARGE SCALE GENOMIC DNA]</scope>
    <source>
        <strain evidence="2">QX1410_ONT</strain>
        <tissue evidence="2">Whole-organism</tissue>
    </source>
</reference>
<dbReference type="Proteomes" id="UP000827892">
    <property type="component" value="Chromosome X"/>
</dbReference>